<dbReference type="EMBL" id="JAEVLS010000001">
    <property type="protein sequence ID" value="MBM0103414.1"/>
    <property type="molecule type" value="Genomic_DNA"/>
</dbReference>
<gene>
    <name evidence="9" type="ORF">JM946_01600</name>
</gene>
<dbReference type="InterPro" id="IPR014774">
    <property type="entry name" value="KaiC-like_dom"/>
</dbReference>
<reference evidence="9 10" key="1">
    <citation type="journal article" date="2021" name="Int. J. Syst. Evol. Microbiol.">
        <title>Steroidobacter gossypii sp. nov., isolated from soil of cotton cropping field.</title>
        <authorList>
            <person name="Huang R."/>
            <person name="Yang S."/>
            <person name="Zhen C."/>
            <person name="Liu W."/>
        </authorList>
    </citation>
    <scope>NUCLEOTIDE SEQUENCE [LARGE SCALE GENOMIC DNA]</scope>
    <source>
        <strain evidence="9 10">S1-65</strain>
    </source>
</reference>
<dbReference type="Pfam" id="PF06745">
    <property type="entry name" value="ATPase"/>
    <property type="match status" value="2"/>
</dbReference>
<keyword evidence="10" id="KW-1185">Reference proteome</keyword>
<keyword evidence="3" id="KW-0808">Transferase</keyword>
<dbReference type="Gene3D" id="3.40.50.300">
    <property type="entry name" value="P-loop containing nucleotide triphosphate hydrolases"/>
    <property type="match status" value="2"/>
</dbReference>
<dbReference type="InterPro" id="IPR027417">
    <property type="entry name" value="P-loop_NTPase"/>
</dbReference>
<evidence type="ECO:0000256" key="2">
    <source>
        <dbReference type="ARBA" id="ARBA00022553"/>
    </source>
</evidence>
<keyword evidence="6" id="KW-0378">Hydrolase</keyword>
<keyword evidence="5" id="KW-0418">Kinase</keyword>
<evidence type="ECO:0000256" key="5">
    <source>
        <dbReference type="ARBA" id="ARBA00022777"/>
    </source>
</evidence>
<feature type="domain" description="KaiC" evidence="8">
    <location>
        <begin position="246"/>
        <end position="479"/>
    </location>
</feature>
<evidence type="ECO:0000256" key="7">
    <source>
        <dbReference type="SAM" id="MobiDB-lite"/>
    </source>
</evidence>
<dbReference type="PANTHER" id="PTHR42926:SF1">
    <property type="entry name" value="CIRCADIAN CLOCK OSCILLATOR PROTEIN KAIC 1"/>
    <property type="match status" value="1"/>
</dbReference>
<dbReference type="InterPro" id="IPR030665">
    <property type="entry name" value="KaiC"/>
</dbReference>
<name>A0ABS1WR12_9GAMM</name>
<dbReference type="EC" id="2.7.11.1" evidence="1"/>
<dbReference type="Proteomes" id="UP000661077">
    <property type="component" value="Unassembled WGS sequence"/>
</dbReference>
<evidence type="ECO:0000256" key="1">
    <source>
        <dbReference type="ARBA" id="ARBA00012513"/>
    </source>
</evidence>
<keyword evidence="4" id="KW-0677">Repeat</keyword>
<dbReference type="PIRSF" id="PIRSF039117">
    <property type="entry name" value="KaiC"/>
    <property type="match status" value="1"/>
</dbReference>
<accession>A0ABS1WR12</accession>
<dbReference type="RefSeq" id="WP_203165390.1">
    <property type="nucleotide sequence ID" value="NZ_JAEVLS010000001.1"/>
</dbReference>
<sequence>MNNKDTNQDTGLERIATGVPGLDEVLKGGFFEGAVYIVRGTPGAGKTILANQICFQHARQGKRALFVTLLAENHARMLQHLEQMSFYDGRLIPKYVYYISAFRVLEENGLKGMMDLLRREMRAHEATILILDGLIAVEETSTSDREFRKFIHELQAHAATAGCCTLLLTNGRRGEYHPEHTMVDGLITLEDVPYGKRRQRELEVRKFRGSSSLRGRHPFQITNDGLVVHPRPESRFLRNAGVESDRQISTGVEQLDRMTQGGLIADTSTLLLGASGSGKTTLGMAFLQESSKQQPGLHFGFYESPQRLIANAQLLGIDLQSLVTAGHLEVLWRPPIERILDSLGNELIDAVRRRKVRRLFIDGWGGFAAAAETKERLGPFFAAVCNELRSLNVTTVCAVETDNLIGPDMRLPIEGISAITENMIMLRFSEYQGRLRRLISIMKIRGGGFDHSLREFDIGPQGLRFLDTFENAEAALSGFAKHAEHASTRRPASSRAPIKKKPAKGRRAPARRRGKA</sequence>
<feature type="compositionally biased region" description="Basic residues" evidence="7">
    <location>
        <begin position="497"/>
        <end position="516"/>
    </location>
</feature>
<evidence type="ECO:0000256" key="6">
    <source>
        <dbReference type="ARBA" id="ARBA00022801"/>
    </source>
</evidence>
<dbReference type="SUPFAM" id="SSF52540">
    <property type="entry name" value="P-loop containing nucleoside triphosphate hydrolases"/>
    <property type="match status" value="2"/>
</dbReference>
<dbReference type="PROSITE" id="PS51146">
    <property type="entry name" value="KAIC"/>
    <property type="match status" value="2"/>
</dbReference>
<proteinExistence type="predicted"/>
<evidence type="ECO:0000313" key="10">
    <source>
        <dbReference type="Proteomes" id="UP000661077"/>
    </source>
</evidence>
<feature type="region of interest" description="Disordered" evidence="7">
    <location>
        <begin position="480"/>
        <end position="516"/>
    </location>
</feature>
<evidence type="ECO:0000259" key="8">
    <source>
        <dbReference type="PROSITE" id="PS51146"/>
    </source>
</evidence>
<dbReference type="InterPro" id="IPR010624">
    <property type="entry name" value="KaiC_dom"/>
</dbReference>
<dbReference type="SMART" id="SM00382">
    <property type="entry name" value="AAA"/>
    <property type="match status" value="2"/>
</dbReference>
<protein>
    <recommendedName>
        <fullName evidence="1">non-specific serine/threonine protein kinase</fullName>
        <ecNumber evidence="1">2.7.11.1</ecNumber>
    </recommendedName>
</protein>
<evidence type="ECO:0000313" key="9">
    <source>
        <dbReference type="EMBL" id="MBM0103414.1"/>
    </source>
</evidence>
<dbReference type="PANTHER" id="PTHR42926">
    <property type="match status" value="1"/>
</dbReference>
<keyword evidence="2" id="KW-0597">Phosphoprotein</keyword>
<dbReference type="InterPro" id="IPR003593">
    <property type="entry name" value="AAA+_ATPase"/>
</dbReference>
<evidence type="ECO:0000256" key="4">
    <source>
        <dbReference type="ARBA" id="ARBA00022737"/>
    </source>
</evidence>
<feature type="domain" description="KaiC" evidence="8">
    <location>
        <begin position="13"/>
        <end position="242"/>
    </location>
</feature>
<evidence type="ECO:0000256" key="3">
    <source>
        <dbReference type="ARBA" id="ARBA00022679"/>
    </source>
</evidence>
<organism evidence="9 10">
    <name type="scientific">Steroidobacter gossypii</name>
    <dbReference type="NCBI Taxonomy" id="2805490"/>
    <lineage>
        <taxon>Bacteria</taxon>
        <taxon>Pseudomonadati</taxon>
        <taxon>Pseudomonadota</taxon>
        <taxon>Gammaproteobacteria</taxon>
        <taxon>Steroidobacterales</taxon>
        <taxon>Steroidobacteraceae</taxon>
        <taxon>Steroidobacter</taxon>
    </lineage>
</organism>
<comment type="caution">
    <text evidence="9">The sequence shown here is derived from an EMBL/GenBank/DDBJ whole genome shotgun (WGS) entry which is preliminary data.</text>
</comment>
<dbReference type="InterPro" id="IPR051347">
    <property type="entry name" value="Circadian_clock_KaiC-rel"/>
</dbReference>